<sequence length="137" mass="15103">HRPATNGANCLSRVPVPENKSPEAISRNSESAHLWSLPLQRPTELAQRLPPITAFPSTTAVHFQNQGCRRALRTDATGYLSIDAEDDVTRMIGRQFVFRGGSQCGSRDRANYSARRGCYLATDRTNDCSNGCPLIIQ</sequence>
<proteinExistence type="predicted"/>
<name>A0A699SIN5_TANCI</name>
<evidence type="ECO:0000256" key="1">
    <source>
        <dbReference type="SAM" id="MobiDB-lite"/>
    </source>
</evidence>
<feature type="non-terminal residue" evidence="2">
    <location>
        <position position="1"/>
    </location>
</feature>
<accession>A0A699SIN5</accession>
<comment type="caution">
    <text evidence="2">The sequence shown here is derived from an EMBL/GenBank/DDBJ whole genome shotgun (WGS) entry which is preliminary data.</text>
</comment>
<protein>
    <submittedName>
        <fullName evidence="2">Uncharacterized protein</fullName>
    </submittedName>
</protein>
<feature type="region of interest" description="Disordered" evidence="1">
    <location>
        <begin position="1"/>
        <end position="27"/>
    </location>
</feature>
<dbReference type="AlphaFoldDB" id="A0A699SIN5"/>
<dbReference type="EMBL" id="BKCJ011166626">
    <property type="protein sequence ID" value="GFC97526.1"/>
    <property type="molecule type" value="Genomic_DNA"/>
</dbReference>
<evidence type="ECO:0000313" key="2">
    <source>
        <dbReference type="EMBL" id="GFC97526.1"/>
    </source>
</evidence>
<organism evidence="2">
    <name type="scientific">Tanacetum cinerariifolium</name>
    <name type="common">Dalmatian daisy</name>
    <name type="synonym">Chrysanthemum cinerariifolium</name>
    <dbReference type="NCBI Taxonomy" id="118510"/>
    <lineage>
        <taxon>Eukaryota</taxon>
        <taxon>Viridiplantae</taxon>
        <taxon>Streptophyta</taxon>
        <taxon>Embryophyta</taxon>
        <taxon>Tracheophyta</taxon>
        <taxon>Spermatophyta</taxon>
        <taxon>Magnoliopsida</taxon>
        <taxon>eudicotyledons</taxon>
        <taxon>Gunneridae</taxon>
        <taxon>Pentapetalae</taxon>
        <taxon>asterids</taxon>
        <taxon>campanulids</taxon>
        <taxon>Asterales</taxon>
        <taxon>Asteraceae</taxon>
        <taxon>Asteroideae</taxon>
        <taxon>Anthemideae</taxon>
        <taxon>Anthemidinae</taxon>
        <taxon>Tanacetum</taxon>
    </lineage>
</organism>
<reference evidence="2" key="1">
    <citation type="journal article" date="2019" name="Sci. Rep.">
        <title>Draft genome of Tanacetum cinerariifolium, the natural source of mosquito coil.</title>
        <authorList>
            <person name="Yamashiro T."/>
            <person name="Shiraishi A."/>
            <person name="Satake H."/>
            <person name="Nakayama K."/>
        </authorList>
    </citation>
    <scope>NUCLEOTIDE SEQUENCE</scope>
</reference>
<gene>
    <name evidence="2" type="ORF">Tci_869496</name>
</gene>